<evidence type="ECO:0000256" key="1">
    <source>
        <dbReference type="SAM" id="Phobius"/>
    </source>
</evidence>
<keyword evidence="1" id="KW-1133">Transmembrane helix</keyword>
<feature type="transmembrane region" description="Helical" evidence="1">
    <location>
        <begin position="136"/>
        <end position="157"/>
    </location>
</feature>
<name>A0A914CLZ3_9BILA</name>
<evidence type="ECO:0000313" key="3">
    <source>
        <dbReference type="WBParaSite" id="ACRNAN_scaffold12293.g26636.t1"/>
    </source>
</evidence>
<dbReference type="Pfam" id="PF10321">
    <property type="entry name" value="7TM_GPCR_Srt"/>
    <property type="match status" value="1"/>
</dbReference>
<proteinExistence type="predicted"/>
<organism evidence="2 3">
    <name type="scientific">Acrobeloides nanus</name>
    <dbReference type="NCBI Taxonomy" id="290746"/>
    <lineage>
        <taxon>Eukaryota</taxon>
        <taxon>Metazoa</taxon>
        <taxon>Ecdysozoa</taxon>
        <taxon>Nematoda</taxon>
        <taxon>Chromadorea</taxon>
        <taxon>Rhabditida</taxon>
        <taxon>Tylenchina</taxon>
        <taxon>Cephalobomorpha</taxon>
        <taxon>Cephaloboidea</taxon>
        <taxon>Cephalobidae</taxon>
        <taxon>Acrobeloides</taxon>
    </lineage>
</organism>
<dbReference type="Proteomes" id="UP000887540">
    <property type="component" value="Unplaced"/>
</dbReference>
<dbReference type="PANTHER" id="PTHR23021:SF11">
    <property type="entry name" value="SERPENTINE RECEPTOR, CLASS T"/>
    <property type="match status" value="1"/>
</dbReference>
<keyword evidence="2" id="KW-1185">Reference proteome</keyword>
<dbReference type="InterPro" id="IPR019425">
    <property type="entry name" value="7TM_GPCR_serpentine_rcpt_Srt"/>
</dbReference>
<keyword evidence="1" id="KW-0812">Transmembrane</keyword>
<dbReference type="WBParaSite" id="ACRNAN_scaffold12293.g26636.t1">
    <property type="protein sequence ID" value="ACRNAN_scaffold12293.g26636.t1"/>
    <property type="gene ID" value="ACRNAN_scaffold12293.g26636"/>
</dbReference>
<evidence type="ECO:0000313" key="2">
    <source>
        <dbReference type="Proteomes" id="UP000887540"/>
    </source>
</evidence>
<keyword evidence="1" id="KW-0472">Membrane</keyword>
<dbReference type="PANTHER" id="PTHR23021">
    <property type="entry name" value="SERPENTINE RECEPTOR, CLASS T"/>
    <property type="match status" value="1"/>
</dbReference>
<accession>A0A914CLZ3</accession>
<sequence length="228" mass="25549">MMFFLGVTDVCATIIGGTFEGIFAIKGDIFCTNPNFMYLVGCFQVEVWVTACCASLLLLINRSLDLISGDYADLLFSGWKTYIWILFPFGFGLWMCWFTTPYLFSSLLHASFVNPYFGIPGINVTMSDYDDHYCVIFNYVVAGLFPALYVVLCVVLVIRTKGASSSNVIVSKIQKQIMIQSIVVSVFLALTSALYMLMQYIPVPMAIIIASQFMWQASHVGHVYVHAF</sequence>
<protein>
    <submittedName>
        <fullName evidence="3">Rhodopsin</fullName>
    </submittedName>
</protein>
<feature type="transmembrane region" description="Helical" evidence="1">
    <location>
        <begin position="36"/>
        <end position="60"/>
    </location>
</feature>
<feature type="transmembrane region" description="Helical" evidence="1">
    <location>
        <begin position="177"/>
        <end position="197"/>
    </location>
</feature>
<feature type="transmembrane region" description="Helical" evidence="1">
    <location>
        <begin position="81"/>
        <end position="104"/>
    </location>
</feature>
<dbReference type="AlphaFoldDB" id="A0A914CLZ3"/>
<reference evidence="3" key="1">
    <citation type="submission" date="2022-11" db="UniProtKB">
        <authorList>
            <consortium name="WormBaseParasite"/>
        </authorList>
    </citation>
    <scope>IDENTIFICATION</scope>
</reference>